<evidence type="ECO:0000256" key="7">
    <source>
        <dbReference type="ARBA" id="ARBA00022763"/>
    </source>
</evidence>
<dbReference type="PANTHER" id="PTHR16171">
    <property type="entry name" value="DNA REPAIR PROTEIN COMPLEMENTING XP-G CELLS-RELATED"/>
    <property type="match status" value="1"/>
</dbReference>
<feature type="domain" description="XPG-I" evidence="13">
    <location>
        <begin position="900"/>
        <end position="974"/>
    </location>
</feature>
<keyword evidence="11" id="KW-0539">Nucleus</keyword>
<feature type="compositionally biased region" description="Low complexity" evidence="12">
    <location>
        <begin position="347"/>
        <end position="361"/>
    </location>
</feature>
<evidence type="ECO:0000256" key="11">
    <source>
        <dbReference type="ARBA" id="ARBA00023242"/>
    </source>
</evidence>
<evidence type="ECO:0000256" key="2">
    <source>
        <dbReference type="ARBA" id="ARBA00004123"/>
    </source>
</evidence>
<comment type="similarity">
    <text evidence="3">Belongs to the XPG/RAD2 endonuclease family. XPG subfamily.</text>
</comment>
<dbReference type="InterPro" id="IPR008918">
    <property type="entry name" value="HhH2"/>
</dbReference>
<dbReference type="OrthoDB" id="31113at2759"/>
<dbReference type="Pfam" id="PF00752">
    <property type="entry name" value="XPG_N"/>
    <property type="match status" value="1"/>
</dbReference>
<dbReference type="InterPro" id="IPR029060">
    <property type="entry name" value="PIN-like_dom_sf"/>
</dbReference>
<dbReference type="EMBL" id="JANBTW010000022">
    <property type="protein sequence ID" value="KAJ2678313.1"/>
    <property type="molecule type" value="Genomic_DNA"/>
</dbReference>
<keyword evidence="6" id="KW-0255">Endonuclease</keyword>
<evidence type="ECO:0000313" key="15">
    <source>
        <dbReference type="EMBL" id="KAJ2678313.1"/>
    </source>
</evidence>
<accession>A0A9W8KXF9</accession>
<keyword evidence="7" id="KW-0227">DNA damage</keyword>
<dbReference type="PRINTS" id="PR00066">
    <property type="entry name" value="XRODRMPGMNTG"/>
</dbReference>
<dbReference type="InterPro" id="IPR036279">
    <property type="entry name" value="5-3_exonuclease_C_sf"/>
</dbReference>
<protein>
    <submittedName>
        <fullName evidence="15">DNA repair protein rad2</fullName>
    </submittedName>
</protein>
<evidence type="ECO:0000256" key="1">
    <source>
        <dbReference type="ARBA" id="ARBA00001946"/>
    </source>
</evidence>
<evidence type="ECO:0000256" key="9">
    <source>
        <dbReference type="ARBA" id="ARBA00022842"/>
    </source>
</evidence>
<feature type="region of interest" description="Disordered" evidence="12">
    <location>
        <begin position="798"/>
        <end position="818"/>
    </location>
</feature>
<dbReference type="PROSITE" id="PS00841">
    <property type="entry name" value="XPG_1"/>
    <property type="match status" value="1"/>
</dbReference>
<dbReference type="GO" id="GO:0046872">
    <property type="term" value="F:metal ion binding"/>
    <property type="evidence" value="ECO:0007669"/>
    <property type="project" value="UniProtKB-KW"/>
</dbReference>
<keyword evidence="9" id="KW-0460">Magnesium</keyword>
<keyword evidence="5" id="KW-0479">Metal-binding</keyword>
<feature type="region of interest" description="Disordered" evidence="12">
    <location>
        <begin position="1011"/>
        <end position="1036"/>
    </location>
</feature>
<evidence type="ECO:0000256" key="10">
    <source>
        <dbReference type="ARBA" id="ARBA00023204"/>
    </source>
</evidence>
<name>A0A9W8KXF9_9FUNG</name>
<comment type="cofactor">
    <cofactor evidence="1">
        <name>Mg(2+)</name>
        <dbReference type="ChEBI" id="CHEBI:18420"/>
    </cofactor>
</comment>
<dbReference type="GO" id="GO:0004520">
    <property type="term" value="F:DNA endonuclease activity"/>
    <property type="evidence" value="ECO:0007669"/>
    <property type="project" value="TreeGrafter"/>
</dbReference>
<sequence>MGVKGLWTLLEPAARPVRLESLAHKRLAIDASIWLYQLLKAMKDAEGNPMEDAHIIGFYRRICKLLFYNIKPVFVFDGGAPELKRVTIAERQALRDTKAKDAKHAAHQLLQTQLKLHALGGNGSPSPARAQKLIGNSASPSPTKKRKRDEYELPPLQRDALATRIENKHELRMAHPDDLRQLVSLVTQYPESFGGTGDIDAIDTESEAFKLLSAEDQHDIIVALKVQSRQTSHNRLQNMLQTSETAMDFSKQQIDFLVKRNNLTQQWLQVTGNAHRTTSLAPPGSNAQVAASGRVAAERNRQYLLIKGDDPAGGWTLKTGADSTDHQSNTIDIKPENQDKSYPIILDSSSTGSPDSKSRGSNGAEDDDDNSVEFEDVQPSLPHEYQEYGADIGDKNINYNANSDFIADRENIESNYSSELHEQVPGRYEQITPRRSEIDSIEAMSVSPSSVASYEENSSDVEIYPGAEDIYSGYECQSQDELRQKQEREEQAIIALPADEFLAMWIRAVSQQVATHDYTIHTSMRRWLLEDDINELQLHLWHVNRQLEKQPDILEAASNTDNNIDSETNGHSTAAAASTKEMDMVRAKLSYLALVSSYITFAIRWRQHRENSDILLGNDSGYEQVVKAEYGGTYAKNVPDAAFSRPITKASYDVVSVASDSGTETSDKGIDLQSSRLLVHNEQSTLESMDYTSTYVTGNVPVTVDLTESDADEHIFADVVNRKMHHDAIFEKAQHLGMEVSDANDFDNNSNRILVEADTNILQPHNIDSGSEDSVDEDFLPAASSTIYTNAYSADKDKEVASLQTNNDDDDEEEDLDTTANKRKELLRDELNEYSRFLDQLKAGAEDPAATPALASMTDGAMRAELQSELQLLRARVQDNKRDASGVEGDMIEDIRMLLTLFGIPYITAPMEAEAQCAALISANLVDGIVTDDSDAFLFTPEHVKKTSVYRHFFQKDKYVEMYSSEAIYRDSSLTQRDYIFLAYLLGSDYTVGIKGIGPVLAMEALAEFGPSAESSDSNSNDGSDAGSGNGASCKAKAEDEEQHVLDSLRKFKRWCDAVSDVLPGIELPKELVSTARRRRLAQAIRKALVSDSFPDSRVAHAYFHPQVDRSDANFVWGFPNLDLLRQFLGEKLGWSAEKTDETLVPLARKMVDSGKSAESGGQRQRQTTLDGAFARAAPIDAEVIGISRHSERVGRAISSHKTRVKRKSAA</sequence>
<feature type="compositionally biased region" description="Acidic residues" evidence="12">
    <location>
        <begin position="807"/>
        <end position="817"/>
    </location>
</feature>
<reference evidence="15" key="1">
    <citation type="submission" date="2022-07" db="EMBL/GenBank/DDBJ databases">
        <title>Phylogenomic reconstructions and comparative analyses of Kickxellomycotina fungi.</title>
        <authorList>
            <person name="Reynolds N.K."/>
            <person name="Stajich J.E."/>
            <person name="Barry K."/>
            <person name="Grigoriev I.V."/>
            <person name="Crous P."/>
            <person name="Smith M.E."/>
        </authorList>
    </citation>
    <scope>NUCLEOTIDE SEQUENCE</scope>
    <source>
        <strain evidence="15">NRRL 3115</strain>
    </source>
</reference>
<feature type="region of interest" description="Disordered" evidence="12">
    <location>
        <begin position="314"/>
        <end position="380"/>
    </location>
</feature>
<feature type="compositionally biased region" description="Acidic residues" evidence="12">
    <location>
        <begin position="364"/>
        <end position="376"/>
    </location>
</feature>
<feature type="region of interest" description="Disordered" evidence="12">
    <location>
        <begin position="118"/>
        <end position="153"/>
    </location>
</feature>
<feature type="compositionally biased region" description="Low complexity" evidence="12">
    <location>
        <begin position="1012"/>
        <end position="1033"/>
    </location>
</feature>
<evidence type="ECO:0000313" key="16">
    <source>
        <dbReference type="Proteomes" id="UP001151518"/>
    </source>
</evidence>
<evidence type="ECO:0000256" key="6">
    <source>
        <dbReference type="ARBA" id="ARBA00022759"/>
    </source>
</evidence>
<dbReference type="SUPFAM" id="SSF47807">
    <property type="entry name" value="5' to 3' exonuclease, C-terminal subdomain"/>
    <property type="match status" value="1"/>
</dbReference>
<comment type="subcellular location">
    <subcellularLocation>
        <location evidence="2">Nucleus</location>
    </subcellularLocation>
</comment>
<dbReference type="GO" id="GO:0016788">
    <property type="term" value="F:hydrolase activity, acting on ester bonds"/>
    <property type="evidence" value="ECO:0007669"/>
    <property type="project" value="InterPro"/>
</dbReference>
<keyword evidence="8" id="KW-0378">Hydrolase</keyword>
<evidence type="ECO:0000256" key="3">
    <source>
        <dbReference type="ARBA" id="ARBA00005283"/>
    </source>
</evidence>
<dbReference type="GO" id="GO:0006289">
    <property type="term" value="P:nucleotide-excision repair"/>
    <property type="evidence" value="ECO:0007669"/>
    <property type="project" value="InterPro"/>
</dbReference>
<dbReference type="SMART" id="SM00484">
    <property type="entry name" value="XPGI"/>
    <property type="match status" value="1"/>
</dbReference>
<dbReference type="InterPro" id="IPR006085">
    <property type="entry name" value="XPG_DNA_repair_N"/>
</dbReference>
<evidence type="ECO:0000256" key="8">
    <source>
        <dbReference type="ARBA" id="ARBA00022801"/>
    </source>
</evidence>
<comment type="caution">
    <text evidence="15">The sequence shown here is derived from an EMBL/GenBank/DDBJ whole genome shotgun (WGS) entry which is preliminary data.</text>
</comment>
<dbReference type="Gene3D" id="1.10.150.20">
    <property type="entry name" value="5' to 3' exonuclease, C-terminal subdomain"/>
    <property type="match status" value="1"/>
</dbReference>
<keyword evidence="10" id="KW-0234">DNA repair</keyword>
<dbReference type="GO" id="GO:0003697">
    <property type="term" value="F:single-stranded DNA binding"/>
    <property type="evidence" value="ECO:0007669"/>
    <property type="project" value="InterPro"/>
</dbReference>
<dbReference type="GO" id="GO:0005634">
    <property type="term" value="C:nucleus"/>
    <property type="evidence" value="ECO:0007669"/>
    <property type="project" value="UniProtKB-SubCell"/>
</dbReference>
<dbReference type="Proteomes" id="UP001151518">
    <property type="component" value="Unassembled WGS sequence"/>
</dbReference>
<keyword evidence="4" id="KW-0540">Nuclease</keyword>
<dbReference type="Pfam" id="PF00867">
    <property type="entry name" value="XPG_I"/>
    <property type="match status" value="1"/>
</dbReference>
<dbReference type="PROSITE" id="PS00842">
    <property type="entry name" value="XPG_2"/>
    <property type="match status" value="1"/>
</dbReference>
<dbReference type="CDD" id="cd09868">
    <property type="entry name" value="PIN_XPG_RAD2"/>
    <property type="match status" value="2"/>
</dbReference>
<dbReference type="SMART" id="SM00279">
    <property type="entry name" value="HhH2"/>
    <property type="match status" value="1"/>
</dbReference>
<dbReference type="InterPro" id="IPR006086">
    <property type="entry name" value="XPG-I_dom"/>
</dbReference>
<dbReference type="SMART" id="SM00485">
    <property type="entry name" value="XPGN"/>
    <property type="match status" value="1"/>
</dbReference>
<evidence type="ECO:0000256" key="5">
    <source>
        <dbReference type="ARBA" id="ARBA00022723"/>
    </source>
</evidence>
<evidence type="ECO:0000259" key="13">
    <source>
        <dbReference type="SMART" id="SM00484"/>
    </source>
</evidence>
<gene>
    <name evidence="15" type="primary">RAD2</name>
    <name evidence="15" type="ORF">GGI25_002485</name>
</gene>
<dbReference type="InterPro" id="IPR001044">
    <property type="entry name" value="XPG/Rad2_eukaryotes"/>
</dbReference>
<dbReference type="InterPro" id="IPR019974">
    <property type="entry name" value="XPG_CS"/>
</dbReference>
<evidence type="ECO:0000256" key="4">
    <source>
        <dbReference type="ARBA" id="ARBA00022722"/>
    </source>
</evidence>
<evidence type="ECO:0000256" key="12">
    <source>
        <dbReference type="SAM" id="MobiDB-lite"/>
    </source>
</evidence>
<dbReference type="PANTHER" id="PTHR16171:SF7">
    <property type="entry name" value="DNA REPAIR PROTEIN RAD2"/>
    <property type="match status" value="1"/>
</dbReference>
<dbReference type="AlphaFoldDB" id="A0A9W8KXF9"/>
<proteinExistence type="inferred from homology"/>
<dbReference type="PRINTS" id="PR00853">
    <property type="entry name" value="XPGRADSUPER"/>
</dbReference>
<feature type="domain" description="XPG N-terminal" evidence="14">
    <location>
        <begin position="1"/>
        <end position="98"/>
    </location>
</feature>
<evidence type="ECO:0000259" key="14">
    <source>
        <dbReference type="SMART" id="SM00485"/>
    </source>
</evidence>
<dbReference type="Gene3D" id="3.40.50.1010">
    <property type="entry name" value="5'-nuclease"/>
    <property type="match status" value="2"/>
</dbReference>
<dbReference type="SUPFAM" id="SSF88723">
    <property type="entry name" value="PIN domain-like"/>
    <property type="match status" value="1"/>
</dbReference>
<organism evidence="15 16">
    <name type="scientific">Coemansia spiralis</name>
    <dbReference type="NCBI Taxonomy" id="417178"/>
    <lineage>
        <taxon>Eukaryota</taxon>
        <taxon>Fungi</taxon>
        <taxon>Fungi incertae sedis</taxon>
        <taxon>Zoopagomycota</taxon>
        <taxon>Kickxellomycotina</taxon>
        <taxon>Kickxellomycetes</taxon>
        <taxon>Kickxellales</taxon>
        <taxon>Kickxellaceae</taxon>
        <taxon>Coemansia</taxon>
    </lineage>
</organism>
<dbReference type="InterPro" id="IPR006084">
    <property type="entry name" value="XPG/Rad2"/>
</dbReference>